<name>A0AAD6XSQ5_9AGAR</name>
<keyword evidence="4" id="KW-1185">Reference proteome</keyword>
<evidence type="ECO:0000313" key="3">
    <source>
        <dbReference type="EMBL" id="KAJ7100654.1"/>
    </source>
</evidence>
<feature type="region of interest" description="Disordered" evidence="1">
    <location>
        <begin position="709"/>
        <end position="731"/>
    </location>
</feature>
<dbReference type="Pfam" id="PF21671">
    <property type="entry name" value="CPL1-like"/>
    <property type="match status" value="1"/>
</dbReference>
<evidence type="ECO:0000259" key="2">
    <source>
        <dbReference type="Pfam" id="PF21671"/>
    </source>
</evidence>
<accession>A0AAD6XSQ5</accession>
<evidence type="ECO:0000256" key="1">
    <source>
        <dbReference type="SAM" id="MobiDB-lite"/>
    </source>
</evidence>
<comment type="caution">
    <text evidence="3">The sequence shown here is derived from an EMBL/GenBank/DDBJ whole genome shotgun (WGS) entry which is preliminary data.</text>
</comment>
<feature type="domain" description="Protein CPL1-like" evidence="2">
    <location>
        <begin position="252"/>
        <end position="304"/>
    </location>
</feature>
<protein>
    <recommendedName>
        <fullName evidence="2">Protein CPL1-like domain-containing protein</fullName>
    </recommendedName>
</protein>
<gene>
    <name evidence="3" type="ORF">B0H15DRAFT_457400</name>
</gene>
<dbReference type="Proteomes" id="UP001222325">
    <property type="component" value="Unassembled WGS sequence"/>
</dbReference>
<dbReference type="EMBL" id="JARJCN010000005">
    <property type="protein sequence ID" value="KAJ7100654.1"/>
    <property type="molecule type" value="Genomic_DNA"/>
</dbReference>
<proteinExistence type="predicted"/>
<dbReference type="AlphaFoldDB" id="A0AAD6XSQ5"/>
<sequence>MSQNGKQVQVGRLGKFNFRQRRAIKHRQSRLSRQLYSSTNFHLLFPPSSAIMRIASTLVLSSIAGLLPFASAHTPTRSLARLNHHQHRSIVDLCVSIPNIAVSLLHLLGANVELCLCLKDLSDLYLQTTDNVTLGGNALAEVVALLGDPKNNPTCGPLPPHAHRACTNANPCHYACDPGFTDNGNGGCACAAPNVICNNECGPATAGCGASAIARSLKSRGPITTFEAAQRRCGPTKAVCGVVNSIRGSLAFECVDVTSDSESCGGCVTPHPFLPPSGVLGGIDCRRLSSPHTCENSQCVAQSSRRALVSTSGPITADGTLLNGIITLGSSAPSASAPMPDPSLSSALAGMVAAASVIKISTAALPVTAAVNASAVIAPMLAVNVVLGSTTANFPGNVDGAVAAVQTLQEAINGCGCAGDLGGLVHGVVDLLHNLLDLQKACSGGATPTVSGPGSCLDVDASKLLCNLLGPEIQVGPLAVCLLGLELGELQPLVDGLGLNAACASGPDVAPPSAPPVSPPQTSVDPADPNIVIKFADIVIKLALTLNFAATHTPAGPSAPCHGVVGSLNTLVQSILGEPLLGPGALIDLGNLLSKRGLLSGLLGGDTSPVALGGLTPTLSGVTNNLTPAIGGVLALVNGAGSTCNIGGVGGLLNQLLAAVNKLLGGVGGLQGCGCLDHITSAVADMQRSALASLPAATTPTTRAFRTRSRRGHVNFLPSEPDSATAPDSTD</sequence>
<organism evidence="3 4">
    <name type="scientific">Mycena belliarum</name>
    <dbReference type="NCBI Taxonomy" id="1033014"/>
    <lineage>
        <taxon>Eukaryota</taxon>
        <taxon>Fungi</taxon>
        <taxon>Dikarya</taxon>
        <taxon>Basidiomycota</taxon>
        <taxon>Agaricomycotina</taxon>
        <taxon>Agaricomycetes</taxon>
        <taxon>Agaricomycetidae</taxon>
        <taxon>Agaricales</taxon>
        <taxon>Marasmiineae</taxon>
        <taxon>Mycenaceae</taxon>
        <taxon>Mycena</taxon>
    </lineage>
</organism>
<dbReference type="InterPro" id="IPR048661">
    <property type="entry name" value="CPL1-like"/>
</dbReference>
<evidence type="ECO:0000313" key="4">
    <source>
        <dbReference type="Proteomes" id="UP001222325"/>
    </source>
</evidence>
<reference evidence="3" key="1">
    <citation type="submission" date="2023-03" db="EMBL/GenBank/DDBJ databases">
        <title>Massive genome expansion in bonnet fungi (Mycena s.s.) driven by repeated elements and novel gene families across ecological guilds.</title>
        <authorList>
            <consortium name="Lawrence Berkeley National Laboratory"/>
            <person name="Harder C.B."/>
            <person name="Miyauchi S."/>
            <person name="Viragh M."/>
            <person name="Kuo A."/>
            <person name="Thoen E."/>
            <person name="Andreopoulos B."/>
            <person name="Lu D."/>
            <person name="Skrede I."/>
            <person name="Drula E."/>
            <person name="Henrissat B."/>
            <person name="Morin E."/>
            <person name="Kohler A."/>
            <person name="Barry K."/>
            <person name="LaButti K."/>
            <person name="Morin E."/>
            <person name="Salamov A."/>
            <person name="Lipzen A."/>
            <person name="Mereny Z."/>
            <person name="Hegedus B."/>
            <person name="Baldrian P."/>
            <person name="Stursova M."/>
            <person name="Weitz H."/>
            <person name="Taylor A."/>
            <person name="Grigoriev I.V."/>
            <person name="Nagy L.G."/>
            <person name="Martin F."/>
            <person name="Kauserud H."/>
        </authorList>
    </citation>
    <scope>NUCLEOTIDE SEQUENCE</scope>
    <source>
        <strain evidence="3">CBHHK173m</strain>
    </source>
</reference>